<dbReference type="GO" id="GO:0016740">
    <property type="term" value="F:transferase activity"/>
    <property type="evidence" value="ECO:0007669"/>
    <property type="project" value="UniProtKB-KW"/>
</dbReference>
<dbReference type="InterPro" id="IPR029044">
    <property type="entry name" value="Nucleotide-diphossugar_trans"/>
</dbReference>
<comment type="caution">
    <text evidence="2">The sequence shown here is derived from an EMBL/GenBank/DDBJ whole genome shotgun (WGS) entry which is preliminary data.</text>
</comment>
<name>A0A2T2WWW8_9FIRM</name>
<evidence type="ECO:0000313" key="2">
    <source>
        <dbReference type="EMBL" id="PSR26712.1"/>
    </source>
</evidence>
<accession>A0A2T2WWW8</accession>
<protein>
    <submittedName>
        <fullName evidence="2">Glycosyl transferase</fullName>
    </submittedName>
</protein>
<dbReference type="PANTHER" id="PTHR43630:SF2">
    <property type="entry name" value="GLYCOSYLTRANSFERASE"/>
    <property type="match status" value="1"/>
</dbReference>
<organism evidence="2 3">
    <name type="scientific">Sulfobacillus benefaciens</name>
    <dbReference type="NCBI Taxonomy" id="453960"/>
    <lineage>
        <taxon>Bacteria</taxon>
        <taxon>Bacillati</taxon>
        <taxon>Bacillota</taxon>
        <taxon>Clostridia</taxon>
        <taxon>Eubacteriales</taxon>
        <taxon>Clostridiales Family XVII. Incertae Sedis</taxon>
        <taxon>Sulfobacillus</taxon>
    </lineage>
</organism>
<keyword evidence="2" id="KW-0808">Transferase</keyword>
<feature type="domain" description="Glycosyltransferase 2-like" evidence="1">
    <location>
        <begin position="12"/>
        <end position="142"/>
    </location>
</feature>
<gene>
    <name evidence="2" type="ORF">C7B43_13110</name>
</gene>
<dbReference type="AlphaFoldDB" id="A0A2T2WWW8"/>
<dbReference type="PANTHER" id="PTHR43630">
    <property type="entry name" value="POLY-BETA-1,6-N-ACETYL-D-GLUCOSAMINE SYNTHASE"/>
    <property type="match status" value="1"/>
</dbReference>
<evidence type="ECO:0000259" key="1">
    <source>
        <dbReference type="Pfam" id="PF00535"/>
    </source>
</evidence>
<reference evidence="2 3" key="1">
    <citation type="journal article" date="2014" name="BMC Genomics">
        <title>Comparison of environmental and isolate Sulfobacillus genomes reveals diverse carbon, sulfur, nitrogen, and hydrogen metabolisms.</title>
        <authorList>
            <person name="Justice N.B."/>
            <person name="Norman A."/>
            <person name="Brown C.T."/>
            <person name="Singh A."/>
            <person name="Thomas B.C."/>
            <person name="Banfield J.F."/>
        </authorList>
    </citation>
    <scope>NUCLEOTIDE SEQUENCE [LARGE SCALE GENOMIC DNA]</scope>
    <source>
        <strain evidence="2">AMDSBA1</strain>
    </source>
</reference>
<dbReference type="SUPFAM" id="SSF53448">
    <property type="entry name" value="Nucleotide-diphospho-sugar transferases"/>
    <property type="match status" value="1"/>
</dbReference>
<dbReference type="EMBL" id="PXYT01000033">
    <property type="protein sequence ID" value="PSR26712.1"/>
    <property type="molecule type" value="Genomic_DNA"/>
</dbReference>
<dbReference type="Proteomes" id="UP000242699">
    <property type="component" value="Unassembled WGS sequence"/>
</dbReference>
<sequence length="232" mass="27493">MGTREPRLVAGMIVHNEAGRYLPMVLKDLQAYCDRIVILDDGSTDATPQICQSFSRVLLHRQTESLFWTNESALRIKLWNLVLTQDPDWILAIDADEMLEPRFKQEKARWLTQKEYPVIAFRLYEFWNSLTHYRVDKLWNPQMKITPMLVRHQPGSVYHWLPQPLHCGRIPMGLGPFVFSGLRCKHFGYANPQDHRRKYEMYTRHDPEGRFSPRSHYDSILDENPILEPWQD</sequence>
<proteinExistence type="predicted"/>
<dbReference type="Gene3D" id="3.90.550.10">
    <property type="entry name" value="Spore Coat Polysaccharide Biosynthesis Protein SpsA, Chain A"/>
    <property type="match status" value="1"/>
</dbReference>
<dbReference type="Pfam" id="PF00535">
    <property type="entry name" value="Glycos_transf_2"/>
    <property type="match status" value="1"/>
</dbReference>
<evidence type="ECO:0000313" key="3">
    <source>
        <dbReference type="Proteomes" id="UP000242699"/>
    </source>
</evidence>
<dbReference type="InterPro" id="IPR001173">
    <property type="entry name" value="Glyco_trans_2-like"/>
</dbReference>